<comment type="caution">
    <text evidence="3">The sequence shown here is derived from an EMBL/GenBank/DDBJ whole genome shotgun (WGS) entry which is preliminary data.</text>
</comment>
<protein>
    <submittedName>
        <fullName evidence="3">6113_t:CDS:1</fullName>
    </submittedName>
</protein>
<evidence type="ECO:0000256" key="2">
    <source>
        <dbReference type="SAM" id="MobiDB-lite"/>
    </source>
</evidence>
<feature type="non-terminal residue" evidence="3">
    <location>
        <position position="1"/>
    </location>
</feature>
<feature type="coiled-coil region" evidence="1">
    <location>
        <begin position="97"/>
        <end position="131"/>
    </location>
</feature>
<keyword evidence="1" id="KW-0175">Coiled coil</keyword>
<feature type="compositionally biased region" description="Basic and acidic residues" evidence="2">
    <location>
        <begin position="42"/>
        <end position="51"/>
    </location>
</feature>
<dbReference type="EMBL" id="CAJVPS010039622">
    <property type="protein sequence ID" value="CAG8749175.1"/>
    <property type="molecule type" value="Genomic_DNA"/>
</dbReference>
<evidence type="ECO:0000313" key="3">
    <source>
        <dbReference type="EMBL" id="CAG8749175.1"/>
    </source>
</evidence>
<sequence>EENQQTISKELKVTEARDYTVIVETDWLAKRMTYINRQPTPLDRRGKEQSRRPGGFNLSDNEEEYEPDEIIEEKSYIEQDNMDESHIVKIEKNCISIEKKEKSIEKYRQIRRKIQAEYEKIGKELENLNKLYLYRKSINQE</sequence>
<feature type="region of interest" description="Disordered" evidence="2">
    <location>
        <begin position="38"/>
        <end position="67"/>
    </location>
</feature>
<proteinExistence type="predicted"/>
<reference evidence="3" key="1">
    <citation type="submission" date="2021-06" db="EMBL/GenBank/DDBJ databases">
        <authorList>
            <person name="Kallberg Y."/>
            <person name="Tangrot J."/>
            <person name="Rosling A."/>
        </authorList>
    </citation>
    <scope>NUCLEOTIDE SEQUENCE</scope>
    <source>
        <strain evidence="3">FL130A</strain>
    </source>
</reference>
<evidence type="ECO:0000256" key="1">
    <source>
        <dbReference type="SAM" id="Coils"/>
    </source>
</evidence>
<accession>A0A9N9IUG7</accession>
<organism evidence="3 4">
    <name type="scientific">Ambispora leptoticha</name>
    <dbReference type="NCBI Taxonomy" id="144679"/>
    <lineage>
        <taxon>Eukaryota</taxon>
        <taxon>Fungi</taxon>
        <taxon>Fungi incertae sedis</taxon>
        <taxon>Mucoromycota</taxon>
        <taxon>Glomeromycotina</taxon>
        <taxon>Glomeromycetes</taxon>
        <taxon>Archaeosporales</taxon>
        <taxon>Ambisporaceae</taxon>
        <taxon>Ambispora</taxon>
    </lineage>
</organism>
<gene>
    <name evidence="3" type="ORF">ALEPTO_LOCUS13234</name>
</gene>
<keyword evidence="4" id="KW-1185">Reference proteome</keyword>
<name>A0A9N9IUG7_9GLOM</name>
<feature type="non-terminal residue" evidence="3">
    <location>
        <position position="141"/>
    </location>
</feature>
<evidence type="ECO:0000313" key="4">
    <source>
        <dbReference type="Proteomes" id="UP000789508"/>
    </source>
</evidence>
<dbReference type="Proteomes" id="UP000789508">
    <property type="component" value="Unassembled WGS sequence"/>
</dbReference>
<dbReference type="AlphaFoldDB" id="A0A9N9IUG7"/>